<evidence type="ECO:0000256" key="2">
    <source>
        <dbReference type="ARBA" id="ARBA00022552"/>
    </source>
</evidence>
<evidence type="ECO:0000256" key="7">
    <source>
        <dbReference type="PROSITE-ProRule" id="PRU00182"/>
    </source>
</evidence>
<gene>
    <name evidence="11" type="ORF">METUNv1_00835</name>
</gene>
<dbReference type="RefSeq" id="WP_008059116.1">
    <property type="nucleotide sequence ID" value="NZ_AFHG01000030.1"/>
</dbReference>
<dbReference type="CDD" id="cd00165">
    <property type="entry name" value="S4"/>
    <property type="match status" value="1"/>
</dbReference>
<dbReference type="AlphaFoldDB" id="F5R933"/>
<dbReference type="NCBIfam" id="NF007976">
    <property type="entry name" value="PRK10700.1"/>
    <property type="match status" value="1"/>
</dbReference>
<dbReference type="PANTHER" id="PTHR47683:SF3">
    <property type="entry name" value="RIBOSOMAL LARGE SUBUNIT PSEUDOURIDINE SYNTHASE B"/>
    <property type="match status" value="1"/>
</dbReference>
<dbReference type="EC" id="5.4.99.-" evidence="8"/>
<feature type="compositionally biased region" description="Basic and acidic residues" evidence="9">
    <location>
        <begin position="277"/>
        <end position="286"/>
    </location>
</feature>
<accession>F5R933</accession>
<dbReference type="NCBIfam" id="TIGR00093">
    <property type="entry name" value="pseudouridine synthase"/>
    <property type="match status" value="1"/>
</dbReference>
<dbReference type="PROSITE" id="PS50889">
    <property type="entry name" value="S4"/>
    <property type="match status" value="1"/>
</dbReference>
<dbReference type="GO" id="GO:0000455">
    <property type="term" value="P:enzyme-directed rRNA pseudouridine synthesis"/>
    <property type="evidence" value="ECO:0007669"/>
    <property type="project" value="UniProtKB-ARBA"/>
</dbReference>
<dbReference type="GO" id="GO:0160139">
    <property type="term" value="F:23S rRNA pseudouridine(2605) synthase activity"/>
    <property type="evidence" value="ECO:0007669"/>
    <property type="project" value="UniProtKB-EC"/>
</dbReference>
<dbReference type="GO" id="GO:0003723">
    <property type="term" value="F:RNA binding"/>
    <property type="evidence" value="ECO:0007669"/>
    <property type="project" value="UniProtKB-KW"/>
</dbReference>
<feature type="compositionally biased region" description="Basic residues" evidence="9">
    <location>
        <begin position="343"/>
        <end position="354"/>
    </location>
</feature>
<dbReference type="STRING" id="1000565.METUNv1_00835"/>
<feature type="domain" description="RNA-binding S4" evidence="10">
    <location>
        <begin position="37"/>
        <end position="99"/>
    </location>
</feature>
<name>F5R933_METUF</name>
<dbReference type="InterPro" id="IPR050343">
    <property type="entry name" value="RsuA_PseudoU_synthase"/>
</dbReference>
<dbReference type="InterPro" id="IPR018496">
    <property type="entry name" value="PsdUridine_synth_RsuA/RluB_CS"/>
</dbReference>
<feature type="region of interest" description="Disordered" evidence="9">
    <location>
        <begin position="273"/>
        <end position="365"/>
    </location>
</feature>
<keyword evidence="4 8" id="KW-0413">Isomerase</keyword>
<comment type="catalytic activity">
    <reaction evidence="5">
        <text>uridine(2605) in 23S rRNA = pseudouridine(2605) in 23S rRNA</text>
        <dbReference type="Rhea" id="RHEA:42520"/>
        <dbReference type="Rhea" id="RHEA-COMP:10095"/>
        <dbReference type="Rhea" id="RHEA-COMP:10096"/>
        <dbReference type="ChEBI" id="CHEBI:65314"/>
        <dbReference type="ChEBI" id="CHEBI:65315"/>
        <dbReference type="EC" id="5.4.99.22"/>
    </reaction>
</comment>
<dbReference type="InterPro" id="IPR006145">
    <property type="entry name" value="PsdUridine_synth_RsuA/RluA"/>
</dbReference>
<dbReference type="Gene3D" id="3.30.70.1560">
    <property type="entry name" value="Alpha-L RNA-binding motif"/>
    <property type="match status" value="1"/>
</dbReference>
<dbReference type="InterPro" id="IPR042092">
    <property type="entry name" value="PsdUridine_s_RsuA/RluB/E/F_cat"/>
</dbReference>
<feature type="region of interest" description="Disordered" evidence="9">
    <location>
        <begin position="1"/>
        <end position="31"/>
    </location>
</feature>
<protein>
    <recommendedName>
        <fullName evidence="8">Pseudouridine synthase</fullName>
        <ecNumber evidence="8">5.4.99.-</ecNumber>
    </recommendedName>
</protein>
<dbReference type="FunFam" id="3.30.70.1560:FF:000001">
    <property type="entry name" value="Pseudouridine synthase"/>
    <property type="match status" value="1"/>
</dbReference>
<dbReference type="PANTHER" id="PTHR47683">
    <property type="entry name" value="PSEUDOURIDINE SYNTHASE FAMILY PROTEIN-RELATED"/>
    <property type="match status" value="1"/>
</dbReference>
<dbReference type="PROSITE" id="PS01149">
    <property type="entry name" value="PSI_RSU"/>
    <property type="match status" value="1"/>
</dbReference>
<evidence type="ECO:0000256" key="9">
    <source>
        <dbReference type="SAM" id="MobiDB-lite"/>
    </source>
</evidence>
<keyword evidence="2" id="KW-0698">rRNA processing</keyword>
<evidence type="ECO:0000256" key="8">
    <source>
        <dbReference type="RuleBase" id="RU003887"/>
    </source>
</evidence>
<evidence type="ECO:0000313" key="12">
    <source>
        <dbReference type="Proteomes" id="UP000005019"/>
    </source>
</evidence>
<keyword evidence="3 7" id="KW-0694">RNA-binding</keyword>
<dbReference type="SUPFAM" id="SSF55174">
    <property type="entry name" value="Alpha-L RNA-binding motif"/>
    <property type="match status" value="1"/>
</dbReference>
<dbReference type="InterPro" id="IPR036986">
    <property type="entry name" value="S4_RNA-bd_sf"/>
</dbReference>
<proteinExistence type="inferred from homology"/>
<dbReference type="SMART" id="SM00363">
    <property type="entry name" value="S4"/>
    <property type="match status" value="1"/>
</dbReference>
<evidence type="ECO:0000256" key="5">
    <source>
        <dbReference type="ARBA" id="ARBA00036944"/>
    </source>
</evidence>
<comment type="similarity">
    <text evidence="1 8">Belongs to the pseudouridine synthase RsuA family.</text>
</comment>
<dbReference type="Proteomes" id="UP000005019">
    <property type="component" value="Unassembled WGS sequence"/>
</dbReference>
<feature type="compositionally biased region" description="Low complexity" evidence="9">
    <location>
        <begin position="296"/>
        <end position="309"/>
    </location>
</feature>
<organism evidence="11 12">
    <name type="scientific">Methyloversatilis universalis (strain ATCC BAA-1314 / DSM 25237 / JCM 13912 / CCUG 52030 / FAM5)</name>
    <dbReference type="NCBI Taxonomy" id="1000565"/>
    <lineage>
        <taxon>Bacteria</taxon>
        <taxon>Pseudomonadati</taxon>
        <taxon>Pseudomonadota</taxon>
        <taxon>Betaproteobacteria</taxon>
        <taxon>Nitrosomonadales</taxon>
        <taxon>Sterolibacteriaceae</taxon>
        <taxon>Methyloversatilis</taxon>
    </lineage>
</organism>
<dbReference type="InterPro" id="IPR000748">
    <property type="entry name" value="PsdUridine_synth_RsuA/RluB/E/F"/>
</dbReference>
<sequence length="365" mass="40159">MQGRRRPGGDVNGNVANYRSQDSKPRRRGPVVFSEPQKLHKMLADMGLGSRRELEEWIVAGRISVNSLPAHVGQRVGPEDKVRVNGKLIHIHFAQRAPRVLIYHKPEGEIVSRDDPDGRPSVFDKLPKVSGGRWIAVGRLDFNTTGLLVFTTSGELANKLMHPSYELEREYAVRLLGELTPEQAKQLVDGIELEDGLAKFNSLTDGGGEGANHWYHVTLSEGRNREVRRMFETIGLTVSRLTRVRYGPFDLPKNLPRGKVQELKTEEVTRLMSLMSGKDKQPRKAEPGQGGKPKGGRPQAADGEAPAAPKRSRRRGPRKPAGENGNVQAAPRPQAADGEAPARKRAPRRRRRPGGAKPAAGGGEV</sequence>
<dbReference type="eggNOG" id="COG1187">
    <property type="taxonomic scope" value="Bacteria"/>
</dbReference>
<comment type="caution">
    <text evidence="11">The sequence shown here is derived from an EMBL/GenBank/DDBJ whole genome shotgun (WGS) entry which is preliminary data.</text>
</comment>
<dbReference type="Pfam" id="PF01479">
    <property type="entry name" value="S4"/>
    <property type="match status" value="1"/>
</dbReference>
<dbReference type="InterPro" id="IPR020094">
    <property type="entry name" value="TruA/RsuA/RluB/E/F_N"/>
</dbReference>
<comment type="function">
    <text evidence="6">Responsible for synthesis of pseudouridine from uracil-2605 in 23S ribosomal RNA.</text>
</comment>
<dbReference type="GO" id="GO:0005829">
    <property type="term" value="C:cytosol"/>
    <property type="evidence" value="ECO:0007669"/>
    <property type="project" value="UniProtKB-ARBA"/>
</dbReference>
<dbReference type="InterPro" id="IPR020103">
    <property type="entry name" value="PsdUridine_synth_cat_dom_sf"/>
</dbReference>
<dbReference type="Gene3D" id="3.10.290.10">
    <property type="entry name" value="RNA-binding S4 domain"/>
    <property type="match status" value="1"/>
</dbReference>
<dbReference type="FunFam" id="3.30.70.580:FF:000009">
    <property type="entry name" value="Pseudouridine synthase"/>
    <property type="match status" value="1"/>
</dbReference>
<keyword evidence="12" id="KW-1185">Reference proteome</keyword>
<dbReference type="InterPro" id="IPR002942">
    <property type="entry name" value="S4_RNA-bd"/>
</dbReference>
<evidence type="ECO:0000256" key="1">
    <source>
        <dbReference type="ARBA" id="ARBA00008348"/>
    </source>
</evidence>
<dbReference type="Pfam" id="PF00849">
    <property type="entry name" value="PseudoU_synth_2"/>
    <property type="match status" value="1"/>
</dbReference>
<evidence type="ECO:0000256" key="4">
    <source>
        <dbReference type="ARBA" id="ARBA00023235"/>
    </source>
</evidence>
<dbReference type="CDD" id="cd02556">
    <property type="entry name" value="PseudoU_synth_RluB"/>
    <property type="match status" value="1"/>
</dbReference>
<evidence type="ECO:0000259" key="10">
    <source>
        <dbReference type="SMART" id="SM00363"/>
    </source>
</evidence>
<evidence type="ECO:0000256" key="6">
    <source>
        <dbReference type="ARBA" id="ARBA00037383"/>
    </source>
</evidence>
<dbReference type="SUPFAM" id="SSF55120">
    <property type="entry name" value="Pseudouridine synthase"/>
    <property type="match status" value="1"/>
</dbReference>
<dbReference type="EMBL" id="AFHG01000030">
    <property type="protein sequence ID" value="EGK73000.1"/>
    <property type="molecule type" value="Genomic_DNA"/>
</dbReference>
<evidence type="ECO:0000256" key="3">
    <source>
        <dbReference type="ARBA" id="ARBA00022884"/>
    </source>
</evidence>
<reference evidence="11 12" key="1">
    <citation type="journal article" date="2011" name="J. Bacteriol.">
        <title>Genome sequence of Methyloversatilis universalis FAM5T, a methylotrophic representative of the order Rhodocyclales.</title>
        <authorList>
            <person name="Kittichotirat W."/>
            <person name="Good N.M."/>
            <person name="Hall R."/>
            <person name="Bringel F."/>
            <person name="Lajus A."/>
            <person name="Medigue C."/>
            <person name="Smalley N.E."/>
            <person name="Beck D."/>
            <person name="Bumgarner R."/>
            <person name="Vuilleumier S."/>
            <person name="Kalyuzhnaya M.G."/>
        </authorList>
    </citation>
    <scope>NUCLEOTIDE SEQUENCE [LARGE SCALE GENOMIC DNA]</scope>
    <source>
        <strain evidence="12">ATCC BAA-1314 / JCM 13912 / FAM5</strain>
    </source>
</reference>
<evidence type="ECO:0000313" key="11">
    <source>
        <dbReference type="EMBL" id="EGK73000.1"/>
    </source>
</evidence>
<dbReference type="Gene3D" id="3.30.70.580">
    <property type="entry name" value="Pseudouridine synthase I, catalytic domain, N-terminal subdomain"/>
    <property type="match status" value="1"/>
</dbReference>